<feature type="transmembrane region" description="Helical" evidence="1">
    <location>
        <begin position="33"/>
        <end position="51"/>
    </location>
</feature>
<feature type="transmembrane region" description="Helical" evidence="1">
    <location>
        <begin position="92"/>
        <end position="108"/>
    </location>
</feature>
<accession>A0A1I5WAG6</accession>
<name>A0A1I5WAG6_9BACT</name>
<keyword evidence="3" id="KW-1185">Reference proteome</keyword>
<organism evidence="2 3">
    <name type="scientific">Parafilimonas terrae</name>
    <dbReference type="NCBI Taxonomy" id="1465490"/>
    <lineage>
        <taxon>Bacteria</taxon>
        <taxon>Pseudomonadati</taxon>
        <taxon>Bacteroidota</taxon>
        <taxon>Chitinophagia</taxon>
        <taxon>Chitinophagales</taxon>
        <taxon>Chitinophagaceae</taxon>
        <taxon>Parafilimonas</taxon>
    </lineage>
</organism>
<dbReference type="OrthoDB" id="649648at2"/>
<evidence type="ECO:0000256" key="1">
    <source>
        <dbReference type="SAM" id="Phobius"/>
    </source>
</evidence>
<feature type="transmembrane region" description="Helical" evidence="1">
    <location>
        <begin position="184"/>
        <end position="208"/>
    </location>
</feature>
<dbReference type="Proteomes" id="UP000199031">
    <property type="component" value="Unassembled WGS sequence"/>
</dbReference>
<proteinExistence type="predicted"/>
<protein>
    <recommendedName>
        <fullName evidence="4">YhhN-like protein</fullName>
    </recommendedName>
</protein>
<keyword evidence="1" id="KW-0812">Transmembrane</keyword>
<dbReference type="STRING" id="1465490.SAMN05444277_10659"/>
<feature type="transmembrane region" description="Helical" evidence="1">
    <location>
        <begin position="57"/>
        <end position="80"/>
    </location>
</feature>
<feature type="transmembrane region" description="Helical" evidence="1">
    <location>
        <begin position="6"/>
        <end position="24"/>
    </location>
</feature>
<evidence type="ECO:0008006" key="4">
    <source>
        <dbReference type="Google" id="ProtNLM"/>
    </source>
</evidence>
<reference evidence="2 3" key="1">
    <citation type="submission" date="2016-10" db="EMBL/GenBank/DDBJ databases">
        <authorList>
            <person name="de Groot N.N."/>
        </authorList>
    </citation>
    <scope>NUCLEOTIDE SEQUENCE [LARGE SCALE GENOMIC DNA]</scope>
    <source>
        <strain evidence="2 3">DSM 28286</strain>
    </source>
</reference>
<sequence length="216" mass="24779">MLSSYLNITVAAEWAAFIAAIILLDKPTGRWRLFKIITLVTILLDAAGWYLSYSRLLYYNALPYNFLLLITVVLFISLLGGATPGMKKHSRWLMALFSLGWLLNFIFLQGMDAYNSYTEIAGNILLAGMSCFLFYALLVQEQYINLLRYEYAWLAIGLLLSAMGSMVLYLFLDYLQNYYNVTGIPLYAYINYTVNVFLYSCLIIAFVCRRKNTRPA</sequence>
<feature type="transmembrane region" description="Helical" evidence="1">
    <location>
        <begin position="151"/>
        <end position="172"/>
    </location>
</feature>
<evidence type="ECO:0000313" key="2">
    <source>
        <dbReference type="EMBL" id="SFQ16699.1"/>
    </source>
</evidence>
<feature type="transmembrane region" description="Helical" evidence="1">
    <location>
        <begin position="120"/>
        <end position="139"/>
    </location>
</feature>
<gene>
    <name evidence="2" type="ORF">SAMN05444277_10659</name>
</gene>
<dbReference type="RefSeq" id="WP_090658320.1">
    <property type="nucleotide sequence ID" value="NZ_FOXQ01000006.1"/>
</dbReference>
<keyword evidence="1" id="KW-1133">Transmembrane helix</keyword>
<dbReference type="AlphaFoldDB" id="A0A1I5WAG6"/>
<evidence type="ECO:0000313" key="3">
    <source>
        <dbReference type="Proteomes" id="UP000199031"/>
    </source>
</evidence>
<dbReference type="EMBL" id="FOXQ01000006">
    <property type="protein sequence ID" value="SFQ16699.1"/>
    <property type="molecule type" value="Genomic_DNA"/>
</dbReference>
<keyword evidence="1" id="KW-0472">Membrane</keyword>